<name>A0A4R1EYU8_9GAMM</name>
<keyword evidence="4" id="KW-1133">Transmembrane helix</keyword>
<dbReference type="Gene3D" id="1.25.40.10">
    <property type="entry name" value="Tetratricopeptide repeat domain"/>
    <property type="match status" value="1"/>
</dbReference>
<dbReference type="AlphaFoldDB" id="A0A4R1EYU8"/>
<evidence type="ECO:0000256" key="8">
    <source>
        <dbReference type="ARBA" id="ARBA00024235"/>
    </source>
</evidence>
<evidence type="ECO:0000313" key="11">
    <source>
        <dbReference type="Proteomes" id="UP000294887"/>
    </source>
</evidence>
<dbReference type="OrthoDB" id="9789675at2"/>
<dbReference type="PIRSF" id="PIRSF006170">
    <property type="entry name" value="YfgM"/>
    <property type="match status" value="1"/>
</dbReference>
<evidence type="ECO:0000256" key="4">
    <source>
        <dbReference type="ARBA" id="ARBA00022989"/>
    </source>
</evidence>
<comment type="caution">
    <text evidence="10">The sequence shown here is derived from an EMBL/GenBank/DDBJ whole genome shotgun (WGS) entry which is preliminary data.</text>
</comment>
<dbReference type="PANTHER" id="PTHR38035:SF1">
    <property type="entry name" value="ANCILLARY SECYEG TRANSLOCON SUBUNIT"/>
    <property type="match status" value="1"/>
</dbReference>
<keyword evidence="11" id="KW-1185">Reference proteome</keyword>
<dbReference type="GO" id="GO:0044877">
    <property type="term" value="F:protein-containing complex binding"/>
    <property type="evidence" value="ECO:0007669"/>
    <property type="project" value="InterPro"/>
</dbReference>
<evidence type="ECO:0000259" key="9">
    <source>
        <dbReference type="Pfam" id="PF09976"/>
    </source>
</evidence>
<accession>A0A4R1EYU8</accession>
<sequence>MADYDLKSDEEKAEELKAWWRSNGTSVIAGVALTVGGMFGWNYWKEHKVTQSEGASKLYAQLGQEGTDSAEILKKLNDEYSGTSYSYLAALESAKTSCEAGKTDDCIAQLKKAAESPQDSLANLAKLRLARALVSTGKLDEAKSILAEKMPASYQSLVSELNGDIHFAKKELKQAYEAYDKAILSAGDQNTQLLKMKRDDLGNQLKSGA</sequence>
<comment type="similarity">
    <text evidence="7">Belongs to the YfgM family.</text>
</comment>
<proteinExistence type="inferred from homology"/>
<dbReference type="RefSeq" id="WP_131906810.1">
    <property type="nucleotide sequence ID" value="NZ_BAAAFU010000001.1"/>
</dbReference>
<keyword evidence="3" id="KW-0812">Transmembrane</keyword>
<evidence type="ECO:0000256" key="6">
    <source>
        <dbReference type="ARBA" id="ARBA00023186"/>
    </source>
</evidence>
<evidence type="ECO:0000256" key="2">
    <source>
        <dbReference type="ARBA" id="ARBA00022475"/>
    </source>
</evidence>
<feature type="domain" description="Ancillary SecYEG translocon subunit/Cell division coordinator CpoB TPR" evidence="9">
    <location>
        <begin position="17"/>
        <end position="202"/>
    </location>
</feature>
<dbReference type="Pfam" id="PF09976">
    <property type="entry name" value="TPR_21"/>
    <property type="match status" value="1"/>
</dbReference>
<evidence type="ECO:0000256" key="3">
    <source>
        <dbReference type="ARBA" id="ARBA00022692"/>
    </source>
</evidence>
<evidence type="ECO:0000313" key="10">
    <source>
        <dbReference type="EMBL" id="TCJ85099.1"/>
    </source>
</evidence>
<protein>
    <recommendedName>
        <fullName evidence="8">Ancillary SecYEG translocon subunit</fullName>
    </recommendedName>
</protein>
<dbReference type="Proteomes" id="UP000294887">
    <property type="component" value="Unassembled WGS sequence"/>
</dbReference>
<dbReference type="EMBL" id="SMFQ01000004">
    <property type="protein sequence ID" value="TCJ85099.1"/>
    <property type="molecule type" value="Genomic_DNA"/>
</dbReference>
<keyword evidence="2" id="KW-1003">Cell membrane</keyword>
<keyword evidence="6" id="KW-0143">Chaperone</keyword>
<dbReference type="InterPro" id="IPR026039">
    <property type="entry name" value="YfgM"/>
</dbReference>
<evidence type="ECO:0000256" key="7">
    <source>
        <dbReference type="ARBA" id="ARBA00024197"/>
    </source>
</evidence>
<dbReference type="InterPro" id="IPR018704">
    <property type="entry name" value="SecYEG/CpoB_TPR"/>
</dbReference>
<keyword evidence="5" id="KW-0472">Membrane</keyword>
<dbReference type="GO" id="GO:0005886">
    <property type="term" value="C:plasma membrane"/>
    <property type="evidence" value="ECO:0007669"/>
    <property type="project" value="UniProtKB-SubCell"/>
</dbReference>
<evidence type="ECO:0000256" key="1">
    <source>
        <dbReference type="ARBA" id="ARBA00004401"/>
    </source>
</evidence>
<evidence type="ECO:0000256" key="5">
    <source>
        <dbReference type="ARBA" id="ARBA00023136"/>
    </source>
</evidence>
<reference evidence="10 11" key="1">
    <citation type="submission" date="2019-03" db="EMBL/GenBank/DDBJ databases">
        <title>Genomic Encyclopedia of Type Strains, Phase IV (KMG-IV): sequencing the most valuable type-strain genomes for metagenomic binning, comparative biology and taxonomic classification.</title>
        <authorList>
            <person name="Goeker M."/>
        </authorList>
    </citation>
    <scope>NUCLEOTIDE SEQUENCE [LARGE SCALE GENOMIC DNA]</scope>
    <source>
        <strain evidence="10 11">DSM 24830</strain>
    </source>
</reference>
<dbReference type="PANTHER" id="PTHR38035">
    <property type="entry name" value="UPF0070 PROTEIN YFGM"/>
    <property type="match status" value="1"/>
</dbReference>
<organism evidence="10 11">
    <name type="scientific">Cocleimonas flava</name>
    <dbReference type="NCBI Taxonomy" id="634765"/>
    <lineage>
        <taxon>Bacteria</taxon>
        <taxon>Pseudomonadati</taxon>
        <taxon>Pseudomonadota</taxon>
        <taxon>Gammaproteobacteria</taxon>
        <taxon>Thiotrichales</taxon>
        <taxon>Thiotrichaceae</taxon>
        <taxon>Cocleimonas</taxon>
    </lineage>
</organism>
<comment type="subcellular location">
    <subcellularLocation>
        <location evidence="1">Cell membrane</location>
        <topology evidence="1">Single-pass type II membrane protein</topology>
    </subcellularLocation>
</comment>
<gene>
    <name evidence="10" type="ORF">EV695_3065</name>
</gene>
<dbReference type="SUPFAM" id="SSF48452">
    <property type="entry name" value="TPR-like"/>
    <property type="match status" value="1"/>
</dbReference>
<dbReference type="InterPro" id="IPR011990">
    <property type="entry name" value="TPR-like_helical_dom_sf"/>
</dbReference>